<dbReference type="EMBL" id="JACTAG010000001">
    <property type="protein sequence ID" value="MBD3663039.1"/>
    <property type="molecule type" value="Genomic_DNA"/>
</dbReference>
<evidence type="ECO:0000313" key="2">
    <source>
        <dbReference type="Proteomes" id="UP000635142"/>
    </source>
</evidence>
<proteinExistence type="predicted"/>
<dbReference type="GO" id="GO:0006044">
    <property type="term" value="P:N-acetylglucosamine metabolic process"/>
    <property type="evidence" value="ECO:0007669"/>
    <property type="project" value="TreeGrafter"/>
</dbReference>
<reference evidence="1" key="1">
    <citation type="submission" date="2020-08" db="EMBL/GenBank/DDBJ databases">
        <title>Sulfitobacter aestuariivivens sp. nov., isolated from a tidal flat.</title>
        <authorList>
            <person name="Park S."/>
            <person name="Yoon J.-H."/>
        </authorList>
    </citation>
    <scope>NUCLEOTIDE SEQUENCE</scope>
    <source>
        <strain evidence="1">TSTF-M16</strain>
    </source>
</reference>
<dbReference type="AlphaFoldDB" id="A0A927HE69"/>
<dbReference type="Proteomes" id="UP000635142">
    <property type="component" value="Unassembled WGS sequence"/>
</dbReference>
<dbReference type="Pfam" id="PF04724">
    <property type="entry name" value="Glyco_transf_17"/>
    <property type="match status" value="1"/>
</dbReference>
<accession>A0A927HE69</accession>
<dbReference type="GO" id="GO:0003830">
    <property type="term" value="F:beta-1,4-mannosylglycoprotein 4-beta-N-acetylglucosaminyltransferase activity"/>
    <property type="evidence" value="ECO:0007669"/>
    <property type="project" value="InterPro"/>
</dbReference>
<comment type="caution">
    <text evidence="1">The sequence shown here is derived from an EMBL/GenBank/DDBJ whole genome shotgun (WGS) entry which is preliminary data.</text>
</comment>
<sequence length="286" mass="33056">MPKIFDCFTFYNELRLLELRLQLHWDSVDRFVIAEATRTFQGQRKSLFLLDAKERFAPYWHKIEHLIIDDMPETQNSWDREYHQRNALGRGLAAASSSDIVLLSDVDELIRPEVLSDLKTRQLGPRDILCFELDWYAYYLNFKRAEKWLRQSPRGILKGSLSRFQSLREVRGPVTSFTRDFVRACKTNWSFGKFMKRRLVPDAGWHLTWLGGTSAIVDKARAISVHSSMTNSGDDLSETFLKQRGAIEQGQGTDGFSPVALDASYPQIILDNTQQWEDLIFRGGTP</sequence>
<evidence type="ECO:0000313" key="1">
    <source>
        <dbReference type="EMBL" id="MBD3663039.1"/>
    </source>
</evidence>
<dbReference type="PANTHER" id="PTHR12224:SF0">
    <property type="entry name" value="BETA-1,4-MANNOSYL-GLYCOPROTEIN 4-BETA-N-ACETYLGLUCOSAMINYLTRANSFERASE"/>
    <property type="match status" value="1"/>
</dbReference>
<organism evidence="1 2">
    <name type="scientific">Sulfitobacter aestuariivivens</name>
    <dbReference type="NCBI Taxonomy" id="2766981"/>
    <lineage>
        <taxon>Bacteria</taxon>
        <taxon>Pseudomonadati</taxon>
        <taxon>Pseudomonadota</taxon>
        <taxon>Alphaproteobacteria</taxon>
        <taxon>Rhodobacterales</taxon>
        <taxon>Roseobacteraceae</taxon>
        <taxon>Sulfitobacter</taxon>
    </lineage>
</organism>
<dbReference type="RefSeq" id="WP_191074027.1">
    <property type="nucleotide sequence ID" value="NZ_JACTAG010000001.1"/>
</dbReference>
<dbReference type="InterPro" id="IPR006813">
    <property type="entry name" value="Glyco_trans_17"/>
</dbReference>
<name>A0A927HE69_9RHOB</name>
<protein>
    <submittedName>
        <fullName evidence="1">Uncharacterized protein</fullName>
    </submittedName>
</protein>
<keyword evidence="2" id="KW-1185">Reference proteome</keyword>
<dbReference type="GO" id="GO:0016020">
    <property type="term" value="C:membrane"/>
    <property type="evidence" value="ECO:0007669"/>
    <property type="project" value="InterPro"/>
</dbReference>
<dbReference type="PANTHER" id="PTHR12224">
    <property type="entry name" value="BETA-1,4-MANNOSYL-GLYCOPROTEIN BETA-1,4-N-ACETYLGLUCOSAMINYL-TRANSFERASE"/>
    <property type="match status" value="1"/>
</dbReference>
<gene>
    <name evidence="1" type="ORF">H9Q16_03820</name>
</gene>